<dbReference type="Gene3D" id="3.10.50.40">
    <property type="match status" value="1"/>
</dbReference>
<sequence length="176" mass="19476">MPPPAAIRSPSTMPNWEVRLSSSRGVPYYYNSETRESSWEAPSGLTQEEIVSLPGAKQYLSGDKPAQVRASHLLVKHQGSRRPSSWKERNITRSKEEAIEMLKGYAREINGSAEKFAELATVHSDDNSHSKGGDLGFFRPGQMQKPFEEATYALKVGEISDIVSTDSGVHLILRTA</sequence>
<dbReference type="Pfam" id="PF13616">
    <property type="entry name" value="Rotamase_3"/>
    <property type="match status" value="1"/>
</dbReference>
<dbReference type="InterPro" id="IPR051370">
    <property type="entry name" value="PPIase_Pin1"/>
</dbReference>
<dbReference type="PANTHER" id="PTHR10657">
    <property type="entry name" value="PEPTIDYL-PROLYL CIS-TRANS ISOMERASE"/>
    <property type="match status" value="1"/>
</dbReference>
<comment type="catalytic activity">
    <reaction evidence="1 5">
        <text>[protein]-peptidylproline (omega=180) = [protein]-peptidylproline (omega=0)</text>
        <dbReference type="Rhea" id="RHEA:16237"/>
        <dbReference type="Rhea" id="RHEA-COMP:10747"/>
        <dbReference type="Rhea" id="RHEA-COMP:10748"/>
        <dbReference type="ChEBI" id="CHEBI:83833"/>
        <dbReference type="ChEBI" id="CHEBI:83834"/>
        <dbReference type="EC" id="5.2.1.8"/>
    </reaction>
</comment>
<dbReference type="InterPro" id="IPR046357">
    <property type="entry name" value="PPIase_dom_sf"/>
</dbReference>
<evidence type="ECO:0000259" key="7">
    <source>
        <dbReference type="PROSITE" id="PS50198"/>
    </source>
</evidence>
<dbReference type="GO" id="GO:0060255">
    <property type="term" value="P:regulation of macromolecule metabolic process"/>
    <property type="evidence" value="ECO:0007669"/>
    <property type="project" value="UniProtKB-ARBA"/>
</dbReference>
<evidence type="ECO:0000256" key="5">
    <source>
        <dbReference type="RuleBase" id="RU363014"/>
    </source>
</evidence>
<dbReference type="InterPro" id="IPR023058">
    <property type="entry name" value="PPIase_PpiC_CS"/>
</dbReference>
<dbReference type="GO" id="GO:0005829">
    <property type="term" value="C:cytosol"/>
    <property type="evidence" value="ECO:0007669"/>
    <property type="project" value="TreeGrafter"/>
</dbReference>
<evidence type="ECO:0000313" key="8">
    <source>
        <dbReference type="EMBL" id="TBU25843.1"/>
    </source>
</evidence>
<dbReference type="OrthoDB" id="2530521at2759"/>
<dbReference type="GO" id="GO:0003755">
    <property type="term" value="F:peptidyl-prolyl cis-trans isomerase activity"/>
    <property type="evidence" value="ECO:0007669"/>
    <property type="project" value="UniProtKB-UniRule"/>
</dbReference>
<dbReference type="GO" id="GO:0005634">
    <property type="term" value="C:nucleus"/>
    <property type="evidence" value="ECO:0007669"/>
    <property type="project" value="TreeGrafter"/>
</dbReference>
<proteinExistence type="predicted"/>
<organism evidence="8">
    <name type="scientific">Dichomitus squalens</name>
    <dbReference type="NCBI Taxonomy" id="114155"/>
    <lineage>
        <taxon>Eukaryota</taxon>
        <taxon>Fungi</taxon>
        <taxon>Dikarya</taxon>
        <taxon>Basidiomycota</taxon>
        <taxon>Agaricomycotina</taxon>
        <taxon>Agaricomycetes</taxon>
        <taxon>Polyporales</taxon>
        <taxon>Polyporaceae</taxon>
        <taxon>Dichomitus</taxon>
    </lineage>
</organism>
<dbReference type="SUPFAM" id="SSF54534">
    <property type="entry name" value="FKBP-like"/>
    <property type="match status" value="1"/>
</dbReference>
<keyword evidence="2 4" id="KW-0697">Rotamase</keyword>
<dbReference type="SUPFAM" id="SSF51045">
    <property type="entry name" value="WW domain"/>
    <property type="match status" value="1"/>
</dbReference>
<dbReference type="Proteomes" id="UP000292957">
    <property type="component" value="Unassembled WGS sequence"/>
</dbReference>
<dbReference type="PANTHER" id="PTHR10657:SF4">
    <property type="entry name" value="PEPTIDYL-PROLYL CIS-TRANS ISOMERASE-RELATED"/>
    <property type="match status" value="1"/>
</dbReference>
<dbReference type="CDD" id="cd00201">
    <property type="entry name" value="WW"/>
    <property type="match status" value="1"/>
</dbReference>
<dbReference type="InterPro" id="IPR000297">
    <property type="entry name" value="PPIase_PpiC"/>
</dbReference>
<evidence type="ECO:0000256" key="2">
    <source>
        <dbReference type="ARBA" id="ARBA00023110"/>
    </source>
</evidence>
<evidence type="ECO:0000256" key="3">
    <source>
        <dbReference type="ARBA" id="ARBA00023235"/>
    </source>
</evidence>
<keyword evidence="3 4" id="KW-0413">Isomerase</keyword>
<dbReference type="AlphaFoldDB" id="A0A4V2JZP3"/>
<accession>A0A4V2JZP3</accession>
<name>A0A4V2JZP3_9APHY</name>
<reference evidence="8" key="1">
    <citation type="submission" date="2019-01" db="EMBL/GenBank/DDBJ databases">
        <title>Draft genome sequences of three monokaryotic isolates of the white-rot basidiomycete fungus Dichomitus squalens.</title>
        <authorList>
            <consortium name="DOE Joint Genome Institute"/>
            <person name="Lopez S.C."/>
            <person name="Andreopoulos B."/>
            <person name="Pangilinan J."/>
            <person name="Lipzen A."/>
            <person name="Riley R."/>
            <person name="Ahrendt S."/>
            <person name="Ng V."/>
            <person name="Barry K."/>
            <person name="Daum C."/>
            <person name="Grigoriev I.V."/>
            <person name="Hilden K.S."/>
            <person name="Makela M.R."/>
            <person name="de Vries R.P."/>
        </authorList>
    </citation>
    <scope>NUCLEOTIDE SEQUENCE [LARGE SCALE GENOMIC DNA]</scope>
    <source>
        <strain evidence="8">OM18370.1</strain>
    </source>
</reference>
<dbReference type="PROSITE" id="PS01096">
    <property type="entry name" value="PPIC_PPIASE_1"/>
    <property type="match status" value="1"/>
</dbReference>
<dbReference type="EMBL" id="ML143454">
    <property type="protein sequence ID" value="TBU25843.1"/>
    <property type="molecule type" value="Genomic_DNA"/>
</dbReference>
<evidence type="ECO:0000256" key="1">
    <source>
        <dbReference type="ARBA" id="ARBA00000971"/>
    </source>
</evidence>
<dbReference type="Gene3D" id="2.20.70.10">
    <property type="match status" value="1"/>
</dbReference>
<dbReference type="FunFam" id="3.10.50.40:FF:000010">
    <property type="entry name" value="Peptidyl-prolyl cis-trans isomerase Pin1"/>
    <property type="match status" value="1"/>
</dbReference>
<feature type="domain" description="WW" evidence="6">
    <location>
        <begin position="10"/>
        <end position="44"/>
    </location>
</feature>
<dbReference type="EC" id="5.2.1.8" evidence="5"/>
<feature type="domain" description="PpiC" evidence="7">
    <location>
        <begin position="65"/>
        <end position="176"/>
    </location>
</feature>
<dbReference type="GO" id="GO:0080090">
    <property type="term" value="P:regulation of primary metabolic process"/>
    <property type="evidence" value="ECO:0007669"/>
    <property type="project" value="UniProtKB-ARBA"/>
</dbReference>
<protein>
    <recommendedName>
        <fullName evidence="5">Peptidyl-prolyl cis-trans isomerase</fullName>
        <ecNumber evidence="5">5.2.1.8</ecNumber>
    </recommendedName>
</protein>
<evidence type="ECO:0000256" key="4">
    <source>
        <dbReference type="PROSITE-ProRule" id="PRU00278"/>
    </source>
</evidence>
<gene>
    <name evidence="8" type="ORF">BD311DRAFT_763724</name>
</gene>
<evidence type="ECO:0000259" key="6">
    <source>
        <dbReference type="PROSITE" id="PS50020"/>
    </source>
</evidence>
<dbReference type="PROSITE" id="PS50020">
    <property type="entry name" value="WW_DOMAIN_2"/>
    <property type="match status" value="1"/>
</dbReference>
<dbReference type="InterPro" id="IPR001202">
    <property type="entry name" value="WW_dom"/>
</dbReference>
<dbReference type="InterPro" id="IPR036020">
    <property type="entry name" value="WW_dom_sf"/>
</dbReference>
<dbReference type="SMART" id="SM00456">
    <property type="entry name" value="WW"/>
    <property type="match status" value="1"/>
</dbReference>
<dbReference type="Pfam" id="PF00397">
    <property type="entry name" value="WW"/>
    <property type="match status" value="1"/>
</dbReference>
<dbReference type="OMA" id="DEVQCLH"/>
<dbReference type="PROSITE" id="PS50198">
    <property type="entry name" value="PPIC_PPIASE_2"/>
    <property type="match status" value="1"/>
</dbReference>